<comment type="caution">
    <text evidence="4">The sequence shown here is derived from an EMBL/GenBank/DDBJ whole genome shotgun (WGS) entry which is preliminary data.</text>
</comment>
<sequence length="294" mass="32939">MVMITKYLADMMTKGGQSPVFETPEQYGLNYQDVTFKAEDGVTLSGWLIEGSSDKVIIQSHFGVQCSRAGFTPEGKGLIKLYKQNISFLRQAKHLVEQGYSVLMYDLRNHGNSANGSSPYIAWGCEEAKDVVAAVNFISTHPQYKDSQIGLLSICMGTSSTAFAYGLENGLQHYPNIKALISVQPLRYVDYMSAMGVPNFLTNRVNQYNMKRGGADLAGSFFKYVSNIQVPTLVIQNKNDPWTKLEKVNEYYQLLVGEKELLMLDLDKNRAAAYDWLGQSPQRLSTFFNKHMSA</sequence>
<evidence type="ECO:0000313" key="4">
    <source>
        <dbReference type="EMBL" id="KAB0285232.1"/>
    </source>
</evidence>
<dbReference type="AlphaFoldDB" id="A0A5N3QUA5"/>
<dbReference type="Gene3D" id="3.40.50.1820">
    <property type="entry name" value="alpha/beta hydrolase"/>
    <property type="match status" value="1"/>
</dbReference>
<dbReference type="InterPro" id="IPR000073">
    <property type="entry name" value="AB_hydrolase_1"/>
</dbReference>
<proteinExistence type="inferred from homology"/>
<dbReference type="PANTHER" id="PTHR22946">
    <property type="entry name" value="DIENELACTONE HYDROLASE DOMAIN-CONTAINING PROTEIN-RELATED"/>
    <property type="match status" value="1"/>
</dbReference>
<organism evidence="4 5">
    <name type="scientific">Vibrio fortis</name>
    <dbReference type="NCBI Taxonomy" id="212667"/>
    <lineage>
        <taxon>Bacteria</taxon>
        <taxon>Pseudomonadati</taxon>
        <taxon>Pseudomonadota</taxon>
        <taxon>Gammaproteobacteria</taxon>
        <taxon>Vibrionales</taxon>
        <taxon>Vibrionaceae</taxon>
        <taxon>Vibrio</taxon>
    </lineage>
</organism>
<dbReference type="SUPFAM" id="SSF53474">
    <property type="entry name" value="alpha/beta-Hydrolases"/>
    <property type="match status" value="1"/>
</dbReference>
<gene>
    <name evidence="4" type="ORF">F2P58_22130</name>
</gene>
<evidence type="ECO:0000256" key="1">
    <source>
        <dbReference type="ARBA" id="ARBA00022801"/>
    </source>
</evidence>
<evidence type="ECO:0000313" key="5">
    <source>
        <dbReference type="Proteomes" id="UP000326789"/>
    </source>
</evidence>
<comment type="similarity">
    <text evidence="2">Belongs to the AB hydrolase superfamily. FUS2 hydrolase family.</text>
</comment>
<accession>A0A5N3QUA5</accession>
<dbReference type="InterPro" id="IPR050261">
    <property type="entry name" value="FrsA_esterase"/>
</dbReference>
<keyword evidence="1 4" id="KW-0378">Hydrolase</keyword>
<dbReference type="InterPro" id="IPR029058">
    <property type="entry name" value="AB_hydrolase_fold"/>
</dbReference>
<dbReference type="GO" id="GO:0052689">
    <property type="term" value="F:carboxylic ester hydrolase activity"/>
    <property type="evidence" value="ECO:0007669"/>
    <property type="project" value="UniProtKB-ARBA"/>
</dbReference>
<evidence type="ECO:0000259" key="3">
    <source>
        <dbReference type="Pfam" id="PF00561"/>
    </source>
</evidence>
<dbReference type="Pfam" id="PF00561">
    <property type="entry name" value="Abhydrolase_1"/>
    <property type="match status" value="1"/>
</dbReference>
<dbReference type="Proteomes" id="UP000326789">
    <property type="component" value="Unassembled WGS sequence"/>
</dbReference>
<dbReference type="EMBL" id="VWSE01000010">
    <property type="protein sequence ID" value="KAB0285232.1"/>
    <property type="molecule type" value="Genomic_DNA"/>
</dbReference>
<evidence type="ECO:0000256" key="2">
    <source>
        <dbReference type="ARBA" id="ARBA00038115"/>
    </source>
</evidence>
<dbReference type="PANTHER" id="PTHR22946:SF9">
    <property type="entry name" value="POLYKETIDE TRANSFERASE AF380"/>
    <property type="match status" value="1"/>
</dbReference>
<name>A0A5N3QUA5_9VIBR</name>
<feature type="domain" description="AB hydrolase-1" evidence="3">
    <location>
        <begin position="88"/>
        <end position="205"/>
    </location>
</feature>
<protein>
    <submittedName>
        <fullName evidence="4">Alpha/beta hydrolase</fullName>
    </submittedName>
</protein>
<reference evidence="4 5" key="1">
    <citation type="submission" date="2019-09" db="EMBL/GenBank/DDBJ databases">
        <title>Whole genome sequence of Vibrio fortis.</title>
        <authorList>
            <person name="Das S.K."/>
        </authorList>
    </citation>
    <scope>NUCLEOTIDE SEQUENCE [LARGE SCALE GENOMIC DNA]</scope>
    <source>
        <strain evidence="4 5">AN60</strain>
    </source>
</reference>